<dbReference type="CDD" id="cd06170">
    <property type="entry name" value="LuxR_C_like"/>
    <property type="match status" value="1"/>
</dbReference>
<gene>
    <name evidence="6" type="ORF">AFM18_03975</name>
</gene>
<protein>
    <recommendedName>
        <fullName evidence="8">DNA-binding response regulator</fullName>
    </recommendedName>
</protein>
<keyword evidence="2" id="KW-0238">DNA-binding</keyword>
<dbReference type="PANTHER" id="PTHR45566:SF2">
    <property type="entry name" value="NARL SUBFAMILY"/>
    <property type="match status" value="1"/>
</dbReference>
<dbReference type="InterPro" id="IPR036388">
    <property type="entry name" value="WH-like_DNA-bd_sf"/>
</dbReference>
<dbReference type="AlphaFoldDB" id="A0AAW3I9L2"/>
<dbReference type="EMBL" id="LGVG01000003">
    <property type="protein sequence ID" value="KNE29013.1"/>
    <property type="molecule type" value="Genomic_DNA"/>
</dbReference>
<dbReference type="RefSeq" id="WP_050445478.1">
    <property type="nucleotide sequence ID" value="NZ_JBLWYY010000024.1"/>
</dbReference>
<dbReference type="SUPFAM" id="SSF52172">
    <property type="entry name" value="CheY-like"/>
    <property type="match status" value="1"/>
</dbReference>
<dbReference type="InterPro" id="IPR000792">
    <property type="entry name" value="Tscrpt_reg_LuxR_C"/>
</dbReference>
<comment type="caution">
    <text evidence="6">The sequence shown here is derived from an EMBL/GenBank/DDBJ whole genome shotgun (WGS) entry which is preliminary data.</text>
</comment>
<evidence type="ECO:0000313" key="7">
    <source>
        <dbReference type="Proteomes" id="UP000037511"/>
    </source>
</evidence>
<evidence type="ECO:0000256" key="3">
    <source>
        <dbReference type="PROSITE-ProRule" id="PRU00169"/>
    </source>
</evidence>
<dbReference type="InterPro" id="IPR016032">
    <property type="entry name" value="Sig_transdc_resp-reg_C-effctor"/>
</dbReference>
<evidence type="ECO:0000256" key="1">
    <source>
        <dbReference type="ARBA" id="ARBA00022553"/>
    </source>
</evidence>
<dbReference type="InterPro" id="IPR058245">
    <property type="entry name" value="NreC/VraR/RcsB-like_REC"/>
</dbReference>
<dbReference type="SUPFAM" id="SSF46894">
    <property type="entry name" value="C-terminal effector domain of the bipartite response regulators"/>
    <property type="match status" value="1"/>
</dbReference>
<evidence type="ECO:0000313" key="6">
    <source>
        <dbReference type="EMBL" id="KNE29013.1"/>
    </source>
</evidence>
<organism evidence="6 7">
    <name type="scientific">Achromobacter spanius</name>
    <dbReference type="NCBI Taxonomy" id="217203"/>
    <lineage>
        <taxon>Bacteria</taxon>
        <taxon>Pseudomonadati</taxon>
        <taxon>Pseudomonadota</taxon>
        <taxon>Betaproteobacteria</taxon>
        <taxon>Burkholderiales</taxon>
        <taxon>Alcaligenaceae</taxon>
        <taxon>Achromobacter</taxon>
    </lineage>
</organism>
<sequence>MQEDAPAQCWALIIDDHPLFRAGLRLSLGEVARLRDIREVDAIQQALRQPCQEPGLILLDVCLPGLNGLDGISLLRRHFPRAAILVLSSMDQNEGRALAQQRQADGFLSKSAHPDQIVHTVNALLDGRSCWASPTTDPAPTVHLTPRQLEVLERVGEGQTNKVIARALGLSENTVRVHVSAILDALGAGRRTEAVTRARRLGLIR</sequence>
<dbReference type="PROSITE" id="PS50110">
    <property type="entry name" value="RESPONSE_REGULATORY"/>
    <property type="match status" value="1"/>
</dbReference>
<name>A0AAW3I9L2_9BURK</name>
<evidence type="ECO:0000256" key="2">
    <source>
        <dbReference type="ARBA" id="ARBA00023125"/>
    </source>
</evidence>
<dbReference type="InterPro" id="IPR011006">
    <property type="entry name" value="CheY-like_superfamily"/>
</dbReference>
<dbReference type="Gene3D" id="1.10.10.10">
    <property type="entry name" value="Winged helix-like DNA-binding domain superfamily/Winged helix DNA-binding domain"/>
    <property type="match status" value="1"/>
</dbReference>
<proteinExistence type="predicted"/>
<dbReference type="GO" id="GO:0003677">
    <property type="term" value="F:DNA binding"/>
    <property type="evidence" value="ECO:0007669"/>
    <property type="project" value="UniProtKB-KW"/>
</dbReference>
<evidence type="ECO:0000259" key="5">
    <source>
        <dbReference type="PROSITE" id="PS50110"/>
    </source>
</evidence>
<dbReference type="Gene3D" id="3.40.50.2300">
    <property type="match status" value="1"/>
</dbReference>
<reference evidence="6 7" key="1">
    <citation type="submission" date="2015-07" db="EMBL/GenBank/DDBJ databases">
        <title>Draft genome of Achromobacter spanius.</title>
        <authorList>
            <person name="Wang X."/>
        </authorList>
    </citation>
    <scope>NUCLEOTIDE SEQUENCE [LARGE SCALE GENOMIC DNA]</scope>
    <source>
        <strain evidence="6 7">CGMCC9173</strain>
    </source>
</reference>
<feature type="domain" description="HTH luxR-type" evidence="4">
    <location>
        <begin position="137"/>
        <end position="202"/>
    </location>
</feature>
<evidence type="ECO:0000259" key="4">
    <source>
        <dbReference type="PROSITE" id="PS50043"/>
    </source>
</evidence>
<dbReference type="InterPro" id="IPR051015">
    <property type="entry name" value="EvgA-like"/>
</dbReference>
<dbReference type="Pfam" id="PF00072">
    <property type="entry name" value="Response_reg"/>
    <property type="match status" value="1"/>
</dbReference>
<dbReference type="PRINTS" id="PR00038">
    <property type="entry name" value="HTHLUXR"/>
</dbReference>
<dbReference type="SMART" id="SM00448">
    <property type="entry name" value="REC"/>
    <property type="match status" value="1"/>
</dbReference>
<dbReference type="PANTHER" id="PTHR45566">
    <property type="entry name" value="HTH-TYPE TRANSCRIPTIONAL REGULATOR YHJB-RELATED"/>
    <property type="match status" value="1"/>
</dbReference>
<feature type="domain" description="Response regulatory" evidence="5">
    <location>
        <begin position="10"/>
        <end position="125"/>
    </location>
</feature>
<keyword evidence="1 3" id="KW-0597">Phosphoprotein</keyword>
<accession>A0AAW3I9L2</accession>
<dbReference type="GO" id="GO:0000160">
    <property type="term" value="P:phosphorelay signal transduction system"/>
    <property type="evidence" value="ECO:0007669"/>
    <property type="project" value="InterPro"/>
</dbReference>
<dbReference type="InterPro" id="IPR001789">
    <property type="entry name" value="Sig_transdc_resp-reg_receiver"/>
</dbReference>
<dbReference type="Pfam" id="PF00196">
    <property type="entry name" value="GerE"/>
    <property type="match status" value="1"/>
</dbReference>
<dbReference type="CDD" id="cd17535">
    <property type="entry name" value="REC_NarL-like"/>
    <property type="match status" value="1"/>
</dbReference>
<dbReference type="PROSITE" id="PS50043">
    <property type="entry name" value="HTH_LUXR_2"/>
    <property type="match status" value="1"/>
</dbReference>
<dbReference type="Proteomes" id="UP000037511">
    <property type="component" value="Unassembled WGS sequence"/>
</dbReference>
<evidence type="ECO:0008006" key="8">
    <source>
        <dbReference type="Google" id="ProtNLM"/>
    </source>
</evidence>
<dbReference type="SMART" id="SM00421">
    <property type="entry name" value="HTH_LUXR"/>
    <property type="match status" value="1"/>
</dbReference>
<feature type="modified residue" description="4-aspartylphosphate" evidence="3">
    <location>
        <position position="60"/>
    </location>
</feature>
<dbReference type="GO" id="GO:0006355">
    <property type="term" value="P:regulation of DNA-templated transcription"/>
    <property type="evidence" value="ECO:0007669"/>
    <property type="project" value="InterPro"/>
</dbReference>